<accession>A0A518FVF6</accession>
<dbReference type="AlphaFoldDB" id="A0A518FVF6"/>
<organism evidence="1 2">
    <name type="scientific">Gimesia panareensis</name>
    <dbReference type="NCBI Taxonomy" id="2527978"/>
    <lineage>
        <taxon>Bacteria</taxon>
        <taxon>Pseudomonadati</taxon>
        <taxon>Planctomycetota</taxon>
        <taxon>Planctomycetia</taxon>
        <taxon>Planctomycetales</taxon>
        <taxon>Planctomycetaceae</taxon>
        <taxon>Gimesia</taxon>
    </lineage>
</organism>
<sequence>MNTQQWDSVTQPVEELVWGAREPVETLISTGQLPDHWKNDYLAQLKAAEQILPGNHDWSLRLFWTLHFAACYLPLRWDVWNAVSGQENRETQQALGEISLTTELLFWQTLLESDACVAPDSLTESRRTFFELTLGPACPAGTPLKSRQLQQWYHAFKISLHTVAAEQSDRSIWPAWILVAVHFVSFYIDLHLQRTQPKSTGNQQNPAVDQILARLSRSGIAPAVVSLIDLWLKTRETPRDHSGLPLFGTARERKELSLSPRTFCELFLQKGDGS</sequence>
<dbReference type="OrthoDB" id="275580at2"/>
<dbReference type="EMBL" id="CP036317">
    <property type="protein sequence ID" value="QDV20332.1"/>
    <property type="molecule type" value="Genomic_DNA"/>
</dbReference>
<evidence type="ECO:0000313" key="2">
    <source>
        <dbReference type="Proteomes" id="UP000320839"/>
    </source>
</evidence>
<evidence type="ECO:0000313" key="1">
    <source>
        <dbReference type="EMBL" id="QDV20332.1"/>
    </source>
</evidence>
<dbReference type="Proteomes" id="UP000320839">
    <property type="component" value="Chromosome"/>
</dbReference>
<protein>
    <submittedName>
        <fullName evidence="1">Uncharacterized protein</fullName>
    </submittedName>
</protein>
<proteinExistence type="predicted"/>
<name>A0A518FVF6_9PLAN</name>
<dbReference type="RefSeq" id="WP_145458458.1">
    <property type="nucleotide sequence ID" value="NZ_CP036317.1"/>
</dbReference>
<gene>
    <name evidence="1" type="ORF">Pan153_50070</name>
</gene>
<reference evidence="1 2" key="1">
    <citation type="submission" date="2019-02" db="EMBL/GenBank/DDBJ databases">
        <title>Deep-cultivation of Planctomycetes and their phenomic and genomic characterization uncovers novel biology.</title>
        <authorList>
            <person name="Wiegand S."/>
            <person name="Jogler M."/>
            <person name="Boedeker C."/>
            <person name="Pinto D."/>
            <person name="Vollmers J."/>
            <person name="Rivas-Marin E."/>
            <person name="Kohn T."/>
            <person name="Peeters S.H."/>
            <person name="Heuer A."/>
            <person name="Rast P."/>
            <person name="Oberbeckmann S."/>
            <person name="Bunk B."/>
            <person name="Jeske O."/>
            <person name="Meyerdierks A."/>
            <person name="Storesund J.E."/>
            <person name="Kallscheuer N."/>
            <person name="Luecker S."/>
            <person name="Lage O.M."/>
            <person name="Pohl T."/>
            <person name="Merkel B.J."/>
            <person name="Hornburger P."/>
            <person name="Mueller R.-W."/>
            <person name="Bruemmer F."/>
            <person name="Labrenz M."/>
            <person name="Spormann A.M."/>
            <person name="Op den Camp H."/>
            <person name="Overmann J."/>
            <person name="Amann R."/>
            <person name="Jetten M.S.M."/>
            <person name="Mascher T."/>
            <person name="Medema M.H."/>
            <person name="Devos D.P."/>
            <person name="Kaster A.-K."/>
            <person name="Ovreas L."/>
            <person name="Rohde M."/>
            <person name="Galperin M.Y."/>
            <person name="Jogler C."/>
        </authorList>
    </citation>
    <scope>NUCLEOTIDE SEQUENCE [LARGE SCALE GENOMIC DNA]</scope>
    <source>
        <strain evidence="1 2">Pan153</strain>
    </source>
</reference>